<feature type="transmembrane region" description="Helical" evidence="7">
    <location>
        <begin position="102"/>
        <end position="120"/>
    </location>
</feature>
<evidence type="ECO:0000256" key="4">
    <source>
        <dbReference type="ARBA" id="ARBA00022692"/>
    </source>
</evidence>
<evidence type="ECO:0000313" key="9">
    <source>
        <dbReference type="Proteomes" id="UP000727506"/>
    </source>
</evidence>
<accession>A0A943YZ15</accession>
<gene>
    <name evidence="8" type="ORF">KH142_08980</name>
</gene>
<dbReference type="Proteomes" id="UP000727506">
    <property type="component" value="Unassembled WGS sequence"/>
</dbReference>
<feature type="non-terminal residue" evidence="8">
    <location>
        <position position="278"/>
    </location>
</feature>
<evidence type="ECO:0000256" key="7">
    <source>
        <dbReference type="SAM" id="Phobius"/>
    </source>
</evidence>
<evidence type="ECO:0000256" key="3">
    <source>
        <dbReference type="ARBA" id="ARBA00022475"/>
    </source>
</evidence>
<dbReference type="PANTHER" id="PTHR36838">
    <property type="entry name" value="AUXIN EFFLUX CARRIER FAMILY PROTEIN"/>
    <property type="match status" value="1"/>
</dbReference>
<feature type="transmembrane region" description="Helical" evidence="7">
    <location>
        <begin position="126"/>
        <end position="148"/>
    </location>
</feature>
<dbReference type="PANTHER" id="PTHR36838:SF4">
    <property type="entry name" value="AUXIN EFFLUX CARRIER FAMILY PROTEIN"/>
    <property type="match status" value="1"/>
</dbReference>
<feature type="transmembrane region" description="Helical" evidence="7">
    <location>
        <begin position="169"/>
        <end position="186"/>
    </location>
</feature>
<dbReference type="Pfam" id="PF03547">
    <property type="entry name" value="Mem_trans"/>
    <property type="match status" value="1"/>
</dbReference>
<feature type="transmembrane region" description="Helical" evidence="7">
    <location>
        <begin position="68"/>
        <end position="90"/>
    </location>
</feature>
<feature type="transmembrane region" description="Helical" evidence="7">
    <location>
        <begin position="36"/>
        <end position="56"/>
    </location>
</feature>
<feature type="transmembrane region" description="Helical" evidence="7">
    <location>
        <begin position="230"/>
        <end position="253"/>
    </location>
</feature>
<evidence type="ECO:0000256" key="5">
    <source>
        <dbReference type="ARBA" id="ARBA00022989"/>
    </source>
</evidence>
<keyword evidence="3" id="KW-1003">Cell membrane</keyword>
<dbReference type="EMBL" id="JAGZSV010000229">
    <property type="protein sequence ID" value="MBS6941583.1"/>
    <property type="molecule type" value="Genomic_DNA"/>
</dbReference>
<feature type="transmembrane region" description="Helical" evidence="7">
    <location>
        <begin position="6"/>
        <end position="24"/>
    </location>
</feature>
<feature type="transmembrane region" description="Helical" evidence="7">
    <location>
        <begin position="198"/>
        <end position="218"/>
    </location>
</feature>
<reference evidence="8" key="1">
    <citation type="submission" date="2021-02" db="EMBL/GenBank/DDBJ databases">
        <title>Infant gut strain persistence is associated with maternal origin, phylogeny, and functional potential including surface adhesion and iron acquisition.</title>
        <authorList>
            <person name="Lou Y.C."/>
        </authorList>
    </citation>
    <scope>NUCLEOTIDE SEQUENCE</scope>
    <source>
        <strain evidence="8">L2_039_000G1_dasL2_039_000G1_concoct_11</strain>
    </source>
</reference>
<sequence length="278" mass="28912">MDNLAFSLNATMPVFLLMAFGMVLRRIRVVDDAFAARMNAFVFHVALPVLLFGDIASIDLAGEWDGRFVAACLAITLASIAIVAAASFFVREKSLRGEFIQSSYRSSAALLGVALMQNMYGSSDMAALMIVGAVPLYNVAAVVALTFFGPCEGPSCDMRSLAKRSLRDIAANPIILGIAAGFAYAASGLPMPSIAQSFIGSVGGLATPLGLIAMGAMFDIRHAAGRLKPAAAASFIKLVGLAVLFLPIAMAAGFRGEELATIAVMLGSPATVSCFVMA</sequence>
<feature type="transmembrane region" description="Helical" evidence="7">
    <location>
        <begin position="259"/>
        <end position="277"/>
    </location>
</feature>
<protein>
    <submittedName>
        <fullName evidence="8">AEC family transporter</fullName>
    </submittedName>
</protein>
<proteinExistence type="predicted"/>
<dbReference type="AlphaFoldDB" id="A0A943YZ15"/>
<keyword evidence="4 7" id="KW-0812">Transmembrane</keyword>
<dbReference type="InterPro" id="IPR004776">
    <property type="entry name" value="Mem_transp_PIN-like"/>
</dbReference>
<evidence type="ECO:0000256" key="6">
    <source>
        <dbReference type="ARBA" id="ARBA00023136"/>
    </source>
</evidence>
<comment type="caution">
    <text evidence="8">The sequence shown here is derived from an EMBL/GenBank/DDBJ whole genome shotgun (WGS) entry which is preliminary data.</text>
</comment>
<name>A0A943YZ15_9ACTN</name>
<evidence type="ECO:0000313" key="8">
    <source>
        <dbReference type="EMBL" id="MBS6941583.1"/>
    </source>
</evidence>
<organism evidence="8 9">
    <name type="scientific">Slackia piriformis</name>
    <dbReference type="NCBI Taxonomy" id="626934"/>
    <lineage>
        <taxon>Bacteria</taxon>
        <taxon>Bacillati</taxon>
        <taxon>Actinomycetota</taxon>
        <taxon>Coriobacteriia</taxon>
        <taxon>Eggerthellales</taxon>
        <taxon>Eggerthellaceae</taxon>
        <taxon>Slackia</taxon>
    </lineage>
</organism>
<keyword evidence="6 7" id="KW-0472">Membrane</keyword>
<keyword evidence="5 7" id="KW-1133">Transmembrane helix</keyword>
<dbReference type="GO" id="GO:0016020">
    <property type="term" value="C:membrane"/>
    <property type="evidence" value="ECO:0007669"/>
    <property type="project" value="UniProtKB-SubCell"/>
</dbReference>
<dbReference type="GO" id="GO:0055085">
    <property type="term" value="P:transmembrane transport"/>
    <property type="evidence" value="ECO:0007669"/>
    <property type="project" value="InterPro"/>
</dbReference>
<keyword evidence="2" id="KW-0813">Transport</keyword>
<evidence type="ECO:0000256" key="2">
    <source>
        <dbReference type="ARBA" id="ARBA00022448"/>
    </source>
</evidence>
<evidence type="ECO:0000256" key="1">
    <source>
        <dbReference type="ARBA" id="ARBA00004141"/>
    </source>
</evidence>
<comment type="subcellular location">
    <subcellularLocation>
        <location evidence="1">Membrane</location>
        <topology evidence="1">Multi-pass membrane protein</topology>
    </subcellularLocation>
</comment>